<evidence type="ECO:0000256" key="1">
    <source>
        <dbReference type="ARBA" id="ARBA00023015"/>
    </source>
</evidence>
<dbReference type="Gene3D" id="1.10.10.10">
    <property type="entry name" value="Winged helix-like DNA-binding domain superfamily/Winged helix DNA-binding domain"/>
    <property type="match status" value="1"/>
</dbReference>
<comment type="caution">
    <text evidence="5">The sequence shown here is derived from an EMBL/GenBank/DDBJ whole genome shotgun (WGS) entry which is preliminary data.</text>
</comment>
<dbReference type="EMBL" id="BAAARV010000064">
    <property type="protein sequence ID" value="GAA2366661.1"/>
    <property type="molecule type" value="Genomic_DNA"/>
</dbReference>
<evidence type="ECO:0000256" key="3">
    <source>
        <dbReference type="ARBA" id="ARBA00023163"/>
    </source>
</evidence>
<evidence type="ECO:0000256" key="2">
    <source>
        <dbReference type="ARBA" id="ARBA00023125"/>
    </source>
</evidence>
<dbReference type="SUPFAM" id="SSF46894">
    <property type="entry name" value="C-terminal effector domain of the bipartite response regulators"/>
    <property type="match status" value="1"/>
</dbReference>
<evidence type="ECO:0000259" key="4">
    <source>
        <dbReference type="PROSITE" id="PS50043"/>
    </source>
</evidence>
<dbReference type="RefSeq" id="WP_344616451.1">
    <property type="nucleotide sequence ID" value="NZ_BAAARV010000064.1"/>
</dbReference>
<keyword evidence="2" id="KW-0238">DNA-binding</keyword>
<dbReference type="InterPro" id="IPR011990">
    <property type="entry name" value="TPR-like_helical_dom_sf"/>
</dbReference>
<keyword evidence="1" id="KW-0805">Transcription regulation</keyword>
<dbReference type="Proteomes" id="UP001501444">
    <property type="component" value="Unassembled WGS sequence"/>
</dbReference>
<dbReference type="PANTHER" id="PTHR44688:SF16">
    <property type="entry name" value="DNA-BINDING TRANSCRIPTIONAL ACTIVATOR DEVR_DOSR"/>
    <property type="match status" value="1"/>
</dbReference>
<dbReference type="InterPro" id="IPR036388">
    <property type="entry name" value="WH-like_DNA-bd_sf"/>
</dbReference>
<dbReference type="SMART" id="SM00421">
    <property type="entry name" value="HTH_LUXR"/>
    <property type="match status" value="1"/>
</dbReference>
<dbReference type="SUPFAM" id="SSF48452">
    <property type="entry name" value="TPR-like"/>
    <property type="match status" value="1"/>
</dbReference>
<gene>
    <name evidence="5" type="ORF">GCM10010170_065640</name>
</gene>
<sequence>MGRTGGQEDFHQALDLLPEASALRGDVLAGLALGCVFTGDIGQGEKYARAALDVAEQVANPSLLARAHAYLGLATDADPQTAAQHFAAARALADPQTTIDIATWESALHVSVGAYTTAIEVIQVGLRTAHETFQYAKHAPILVVKWVQALTALGRWPEALDLIDETLGEAELPQLSHAALLISLGEIHLAQGNRAAAAEAADRVRQLLGAEPWVRRYRIRLRTLEIRLAPDRAREIYAATAADLAAYPHEAWALIAAAATPAGLTELPDIPVIGPVDEAYRAMARGDRETAARGWRALGQPYELSLCEGKTPQPQPRTSPMLGLTAREWQVLRLVAEGKSNRQIAADLFISSNTAGVHVSRILTKLGAATRTEAARILFDASAASGDRDEPAGHHP</sequence>
<evidence type="ECO:0000313" key="6">
    <source>
        <dbReference type="Proteomes" id="UP001501444"/>
    </source>
</evidence>
<keyword evidence="3" id="KW-0804">Transcription</keyword>
<keyword evidence="6" id="KW-1185">Reference proteome</keyword>
<dbReference type="PROSITE" id="PS50043">
    <property type="entry name" value="HTH_LUXR_2"/>
    <property type="match status" value="1"/>
</dbReference>
<dbReference type="PRINTS" id="PR00038">
    <property type="entry name" value="HTHLUXR"/>
</dbReference>
<dbReference type="InterPro" id="IPR016032">
    <property type="entry name" value="Sig_transdc_resp-reg_C-effctor"/>
</dbReference>
<organism evidence="5 6">
    <name type="scientific">Dactylosporangium salmoneum</name>
    <dbReference type="NCBI Taxonomy" id="53361"/>
    <lineage>
        <taxon>Bacteria</taxon>
        <taxon>Bacillati</taxon>
        <taxon>Actinomycetota</taxon>
        <taxon>Actinomycetes</taxon>
        <taxon>Micromonosporales</taxon>
        <taxon>Micromonosporaceae</taxon>
        <taxon>Dactylosporangium</taxon>
    </lineage>
</organism>
<dbReference type="Gene3D" id="1.25.40.10">
    <property type="entry name" value="Tetratricopeptide repeat domain"/>
    <property type="match status" value="1"/>
</dbReference>
<evidence type="ECO:0000313" key="5">
    <source>
        <dbReference type="EMBL" id="GAA2366661.1"/>
    </source>
</evidence>
<feature type="domain" description="HTH luxR-type" evidence="4">
    <location>
        <begin position="317"/>
        <end position="382"/>
    </location>
</feature>
<proteinExistence type="predicted"/>
<name>A0ABP5U3U7_9ACTN</name>
<protein>
    <recommendedName>
        <fullName evidence="4">HTH luxR-type domain-containing protein</fullName>
    </recommendedName>
</protein>
<dbReference type="CDD" id="cd06170">
    <property type="entry name" value="LuxR_C_like"/>
    <property type="match status" value="1"/>
</dbReference>
<accession>A0ABP5U3U7</accession>
<dbReference type="Pfam" id="PF00196">
    <property type="entry name" value="GerE"/>
    <property type="match status" value="1"/>
</dbReference>
<dbReference type="PANTHER" id="PTHR44688">
    <property type="entry name" value="DNA-BINDING TRANSCRIPTIONAL ACTIVATOR DEVR_DOSR"/>
    <property type="match status" value="1"/>
</dbReference>
<reference evidence="6" key="1">
    <citation type="journal article" date="2019" name="Int. J. Syst. Evol. Microbiol.">
        <title>The Global Catalogue of Microorganisms (GCM) 10K type strain sequencing project: providing services to taxonomists for standard genome sequencing and annotation.</title>
        <authorList>
            <consortium name="The Broad Institute Genomics Platform"/>
            <consortium name="The Broad Institute Genome Sequencing Center for Infectious Disease"/>
            <person name="Wu L."/>
            <person name="Ma J."/>
        </authorList>
    </citation>
    <scope>NUCLEOTIDE SEQUENCE [LARGE SCALE GENOMIC DNA]</scope>
    <source>
        <strain evidence="6">JCM 3272</strain>
    </source>
</reference>
<dbReference type="InterPro" id="IPR000792">
    <property type="entry name" value="Tscrpt_reg_LuxR_C"/>
</dbReference>